<dbReference type="AlphaFoldDB" id="A0A2V0PQS3"/>
<dbReference type="InterPro" id="IPR003595">
    <property type="entry name" value="Tyr_Pase_cat"/>
</dbReference>
<dbReference type="PROSITE" id="PS50056">
    <property type="entry name" value="TYR_PHOSPHATASE_2"/>
    <property type="match status" value="1"/>
</dbReference>
<proteinExistence type="inferred from homology"/>
<dbReference type="InParanoid" id="A0A2V0PQS3"/>
<evidence type="ECO:0000313" key="9">
    <source>
        <dbReference type="Proteomes" id="UP000247498"/>
    </source>
</evidence>
<comment type="caution">
    <text evidence="8">The sequence shown here is derived from an EMBL/GenBank/DDBJ whole genome shotgun (WGS) entry which is preliminary data.</text>
</comment>
<dbReference type="InterPro" id="IPR029021">
    <property type="entry name" value="Prot-tyrosine_phosphatase-like"/>
</dbReference>
<dbReference type="InterPro" id="IPR000340">
    <property type="entry name" value="Dual-sp_phosphatase_cat-dom"/>
</dbReference>
<feature type="domain" description="Tyrosine-protein phosphatase" evidence="6">
    <location>
        <begin position="1"/>
        <end position="106"/>
    </location>
</feature>
<dbReference type="InterPro" id="IPR000387">
    <property type="entry name" value="Tyr_Pase_dom"/>
</dbReference>
<feature type="domain" description="Tyrosine specific protein phosphatases" evidence="7">
    <location>
        <begin position="31"/>
        <end position="93"/>
    </location>
</feature>
<feature type="region of interest" description="Disordered" evidence="5">
    <location>
        <begin position="241"/>
        <end position="260"/>
    </location>
</feature>
<feature type="non-terminal residue" evidence="8">
    <location>
        <position position="1"/>
    </location>
</feature>
<sequence>AYDRRRFTDAGLRHHELYFPDGSCPPTDLLLRFLETAETEPGALAVHCKAGLGRTGVLICAYIMKHYGFTAEEVIGYIRICRPGSVIGPQQNYVRDIQGLMWAEGQLWRAAHGAAPPPPAWGPAAPSRAASMLPVGVGGVPAAPAKPAAAAAAGGAAGGPAFTLVVDATGDASTPKAAAAAAAPGGAFGGAPAAAPGRAAPAPASSSTTLQGLLSVLGSVGGAQIASAVSALSLAARPGAPRAGAAAPAAPAPAAEPWRAPAPAVGAGSLGSARAGAGQSGPAAGQSAIVRVLAPNGQPRKVPLAALEQHQQQQLAAAKAAAAAGGALPAVPAAAARRPGAL</sequence>
<comment type="similarity">
    <text evidence="1">Belongs to the protein-tyrosine phosphatase family. Non-receptor class CDC14 subfamily.</text>
</comment>
<dbReference type="OrthoDB" id="266663at2759"/>
<evidence type="ECO:0000256" key="4">
    <source>
        <dbReference type="ARBA" id="ARBA00022912"/>
    </source>
</evidence>
<accession>A0A2V0PQS3</accession>
<dbReference type="Pfam" id="PF00782">
    <property type="entry name" value="DSPc"/>
    <property type="match status" value="1"/>
</dbReference>
<dbReference type="SMART" id="SM00404">
    <property type="entry name" value="PTPc_motif"/>
    <property type="match status" value="1"/>
</dbReference>
<keyword evidence="3" id="KW-0378">Hydrolase</keyword>
<dbReference type="PROSITE" id="PS50054">
    <property type="entry name" value="TYR_PHOSPHATASE_DUAL"/>
    <property type="match status" value="1"/>
</dbReference>
<evidence type="ECO:0000256" key="2">
    <source>
        <dbReference type="ARBA" id="ARBA00013064"/>
    </source>
</evidence>
<evidence type="ECO:0000259" key="6">
    <source>
        <dbReference type="PROSITE" id="PS50054"/>
    </source>
</evidence>
<dbReference type="Gene3D" id="3.90.190.10">
    <property type="entry name" value="Protein tyrosine phosphatase superfamily"/>
    <property type="match status" value="1"/>
</dbReference>
<evidence type="ECO:0000259" key="7">
    <source>
        <dbReference type="PROSITE" id="PS50056"/>
    </source>
</evidence>
<evidence type="ECO:0000313" key="8">
    <source>
        <dbReference type="EMBL" id="GBG00421.1"/>
    </source>
</evidence>
<evidence type="ECO:0000256" key="1">
    <source>
        <dbReference type="ARBA" id="ARBA00007315"/>
    </source>
</evidence>
<dbReference type="PROSITE" id="PS00383">
    <property type="entry name" value="TYR_PHOSPHATASE_1"/>
    <property type="match status" value="1"/>
</dbReference>
<organism evidence="8 9">
    <name type="scientific">Raphidocelis subcapitata</name>
    <dbReference type="NCBI Taxonomy" id="307507"/>
    <lineage>
        <taxon>Eukaryota</taxon>
        <taxon>Viridiplantae</taxon>
        <taxon>Chlorophyta</taxon>
        <taxon>core chlorophytes</taxon>
        <taxon>Chlorophyceae</taxon>
        <taxon>CS clade</taxon>
        <taxon>Sphaeropleales</taxon>
        <taxon>Selenastraceae</taxon>
        <taxon>Raphidocelis</taxon>
    </lineage>
</organism>
<dbReference type="FunFam" id="3.90.190.10:FF:000006">
    <property type="entry name" value="Dual specificity protein phosphatase CDC14B"/>
    <property type="match status" value="1"/>
</dbReference>
<dbReference type="EC" id="3.1.3.48" evidence="2"/>
<dbReference type="Proteomes" id="UP000247498">
    <property type="component" value="Unassembled WGS sequence"/>
</dbReference>
<dbReference type="STRING" id="307507.A0A2V0PQS3"/>
<gene>
    <name evidence="8" type="ORF">Rsub_13164</name>
</gene>
<protein>
    <recommendedName>
        <fullName evidence="2">protein-tyrosine-phosphatase</fullName>
        <ecNumber evidence="2">3.1.3.48</ecNumber>
    </recommendedName>
</protein>
<dbReference type="InterPro" id="IPR016130">
    <property type="entry name" value="Tyr_Pase_AS"/>
</dbReference>
<dbReference type="InterPro" id="IPR020422">
    <property type="entry name" value="TYR_PHOSPHATASE_DUAL_dom"/>
</dbReference>
<name>A0A2V0PQS3_9CHLO</name>
<dbReference type="PANTHER" id="PTHR23339">
    <property type="entry name" value="TYROSINE SPECIFIC PROTEIN PHOSPHATASE AND DUAL SPECIFICITY PROTEIN PHOSPHATASE"/>
    <property type="match status" value="1"/>
</dbReference>
<evidence type="ECO:0000256" key="5">
    <source>
        <dbReference type="SAM" id="MobiDB-lite"/>
    </source>
</evidence>
<dbReference type="GO" id="GO:0004725">
    <property type="term" value="F:protein tyrosine phosphatase activity"/>
    <property type="evidence" value="ECO:0007669"/>
    <property type="project" value="UniProtKB-EC"/>
</dbReference>
<dbReference type="InterPro" id="IPR050561">
    <property type="entry name" value="PTP"/>
</dbReference>
<dbReference type="SUPFAM" id="SSF52799">
    <property type="entry name" value="(Phosphotyrosine protein) phosphatases II"/>
    <property type="match status" value="1"/>
</dbReference>
<evidence type="ECO:0000256" key="3">
    <source>
        <dbReference type="ARBA" id="ARBA00022801"/>
    </source>
</evidence>
<keyword evidence="4" id="KW-0904">Protein phosphatase</keyword>
<keyword evidence="9" id="KW-1185">Reference proteome</keyword>
<reference evidence="8 9" key="1">
    <citation type="journal article" date="2018" name="Sci. Rep.">
        <title>Raphidocelis subcapitata (=Pseudokirchneriella subcapitata) provides an insight into genome evolution and environmental adaptations in the Sphaeropleales.</title>
        <authorList>
            <person name="Suzuki S."/>
            <person name="Yamaguchi H."/>
            <person name="Nakajima N."/>
            <person name="Kawachi M."/>
        </authorList>
    </citation>
    <scope>NUCLEOTIDE SEQUENCE [LARGE SCALE GENOMIC DNA]</scope>
    <source>
        <strain evidence="8 9">NIES-35</strain>
    </source>
</reference>
<dbReference type="EMBL" id="BDRX01000223">
    <property type="protein sequence ID" value="GBG00421.1"/>
    <property type="molecule type" value="Genomic_DNA"/>
</dbReference>